<dbReference type="InterPro" id="IPR014142">
    <property type="entry name" value="TrbG_Ti"/>
</dbReference>
<evidence type="ECO:0000313" key="4">
    <source>
        <dbReference type="EMBL" id="ADP70343.1"/>
    </source>
</evidence>
<dbReference type="NCBIfam" id="TIGR02775">
    <property type="entry name" value="TrbG_Ti"/>
    <property type="match status" value="1"/>
</dbReference>
<comment type="similarity">
    <text evidence="1">Belongs to the TrbG/VirB9 family.</text>
</comment>
<feature type="chain" id="PRO_5003172161" evidence="3">
    <location>
        <begin position="20"/>
        <end position="307"/>
    </location>
</feature>
<dbReference type="KEGG" id="rva:Rvan_1070"/>
<keyword evidence="5" id="KW-1185">Reference proteome</keyword>
<protein>
    <submittedName>
        <fullName evidence="4">P-type conjugative transfer protein TrbG</fullName>
    </submittedName>
</protein>
<dbReference type="Proteomes" id="UP000001399">
    <property type="component" value="Chromosome"/>
</dbReference>
<proteinExistence type="inferred from homology"/>
<accession>E3I349</accession>
<evidence type="ECO:0000313" key="5">
    <source>
        <dbReference type="Proteomes" id="UP000001399"/>
    </source>
</evidence>
<evidence type="ECO:0000256" key="1">
    <source>
        <dbReference type="ARBA" id="ARBA00006135"/>
    </source>
</evidence>
<dbReference type="Pfam" id="PF03524">
    <property type="entry name" value="CagX"/>
    <property type="match status" value="1"/>
</dbReference>
<organism evidence="4 5">
    <name type="scientific">Rhodomicrobium vannielii (strain ATCC 17100 / DSM 162 / LMG 4299 / NCIMB 10020 / ATH 3.1.1)</name>
    <dbReference type="NCBI Taxonomy" id="648757"/>
    <lineage>
        <taxon>Bacteria</taxon>
        <taxon>Pseudomonadati</taxon>
        <taxon>Pseudomonadota</taxon>
        <taxon>Alphaproteobacteria</taxon>
        <taxon>Hyphomicrobiales</taxon>
        <taxon>Hyphomicrobiaceae</taxon>
        <taxon>Rhodomicrobium</taxon>
    </lineage>
</organism>
<gene>
    <name evidence="4" type="ordered locus">Rvan_1070</name>
</gene>
<sequence>MRAVIVFALSALLSGAALAQAPQSFPEGPPPRVPLLAGPQPPLAPKEQKGVAYGKEWAGNRAGPARGDEGATVFVFGSTLPTIVCAPFYVCDLALQEGESVNDLNVGDSVRWKITPATQGAGEAIITHVIIKPTDVGLITNLVITTNRRTYIIKLVSRSQDWMPRVSFDYPDDASSQWKAYRTKVEQTREMRAAAAVAPAPGKLDFEFAVSGDAPWKPTRVYADGVKTYILFPPEVGSSELPALVEIAEDASFLGLDSLFNGPTTRLVNYRFVEHRFEVDKVLTLARLTSGVGTSASSVTITRTRRD</sequence>
<dbReference type="HOGENOM" id="CLU_058585_1_1_5"/>
<dbReference type="InterPro" id="IPR010258">
    <property type="entry name" value="Conjugal_tfr_TrbG/VirB9/CagX"/>
</dbReference>
<dbReference type="RefSeq" id="WP_013418747.1">
    <property type="nucleotide sequence ID" value="NC_014664.1"/>
</dbReference>
<dbReference type="CDD" id="cd06911">
    <property type="entry name" value="VirB9_CagX_TrbG"/>
    <property type="match status" value="1"/>
</dbReference>
<dbReference type="AlphaFoldDB" id="E3I349"/>
<dbReference type="InterPro" id="IPR038161">
    <property type="entry name" value="VirB9/CagX/TrbG_C_sf"/>
</dbReference>
<dbReference type="STRING" id="648757.Rvan_1070"/>
<evidence type="ECO:0000256" key="3">
    <source>
        <dbReference type="SAM" id="SignalP"/>
    </source>
</evidence>
<dbReference type="InterPro" id="IPR033645">
    <property type="entry name" value="VirB9/CagX/TrbG_C"/>
</dbReference>
<keyword evidence="2 3" id="KW-0732">Signal</keyword>
<dbReference type="OrthoDB" id="9815808at2"/>
<evidence type="ECO:0000256" key="2">
    <source>
        <dbReference type="ARBA" id="ARBA00022729"/>
    </source>
</evidence>
<dbReference type="EMBL" id="CP002292">
    <property type="protein sequence ID" value="ADP70343.1"/>
    <property type="molecule type" value="Genomic_DNA"/>
</dbReference>
<feature type="signal peptide" evidence="3">
    <location>
        <begin position="1"/>
        <end position="19"/>
    </location>
</feature>
<dbReference type="Gene3D" id="2.60.40.2500">
    <property type="match status" value="1"/>
</dbReference>
<name>E3I349_RHOVT</name>
<reference evidence="5" key="1">
    <citation type="journal article" date="2011" name="J. Bacteriol.">
        <title>Genome sequences of eight morphologically diverse alphaproteobacteria.</title>
        <authorList>
            <consortium name="US DOE Joint Genome Institute"/>
            <person name="Brown P.J."/>
            <person name="Kysela D.T."/>
            <person name="Buechlein A."/>
            <person name="Hemmerich C."/>
            <person name="Brun Y.V."/>
        </authorList>
    </citation>
    <scope>NUCLEOTIDE SEQUENCE [LARGE SCALE GENOMIC DNA]</scope>
    <source>
        <strain evidence="5">ATCC 17100 / ATH 3.1.1 / DSM 162 / LMG 4299</strain>
    </source>
</reference>
<dbReference type="eggNOG" id="COG3504">
    <property type="taxonomic scope" value="Bacteria"/>
</dbReference>